<protein>
    <submittedName>
        <fullName evidence="2">Divalent ion tolerance protein CutA</fullName>
    </submittedName>
</protein>
<sequence>MSLVVLITVPEDQARDLARTLVRERLAGSVNVLSGSHSVYVWEGDVSEDTESLLLVKTTRERYGALQARVRELHPYQIPEILALDTVQELPEFSAWLRGVLPV</sequence>
<dbReference type="Gene3D" id="3.30.70.120">
    <property type="match status" value="1"/>
</dbReference>
<dbReference type="Pfam" id="PF03091">
    <property type="entry name" value="CutA1"/>
    <property type="match status" value="1"/>
</dbReference>
<evidence type="ECO:0000313" key="3">
    <source>
        <dbReference type="Proteomes" id="UP000635726"/>
    </source>
</evidence>
<evidence type="ECO:0000256" key="1">
    <source>
        <dbReference type="ARBA" id="ARBA00010169"/>
    </source>
</evidence>
<reference evidence="2" key="2">
    <citation type="submission" date="2020-09" db="EMBL/GenBank/DDBJ databases">
        <authorList>
            <person name="Sun Q."/>
            <person name="Ohkuma M."/>
        </authorList>
    </citation>
    <scope>NUCLEOTIDE SEQUENCE</scope>
    <source>
        <strain evidence="2">JCM 14371</strain>
    </source>
</reference>
<dbReference type="EMBL" id="BMOE01000025">
    <property type="protein sequence ID" value="GGJ89778.1"/>
    <property type="molecule type" value="Genomic_DNA"/>
</dbReference>
<gene>
    <name evidence="2" type="ORF">GCM10008939_37160</name>
</gene>
<keyword evidence="3" id="KW-1185">Reference proteome</keyword>
<dbReference type="InterPro" id="IPR004323">
    <property type="entry name" value="Ion_tolerance_CutA"/>
</dbReference>
<accession>A0A917UW54</accession>
<dbReference type="InterPro" id="IPR015867">
    <property type="entry name" value="N-reg_PII/ATP_PRibTrfase_C"/>
</dbReference>
<name>A0A917UW54_9DEIO</name>
<dbReference type="PANTHER" id="PTHR23419:SF8">
    <property type="entry name" value="FI09726P"/>
    <property type="match status" value="1"/>
</dbReference>
<dbReference type="RefSeq" id="WP_188964815.1">
    <property type="nucleotide sequence ID" value="NZ_BMOE01000025.1"/>
</dbReference>
<comment type="similarity">
    <text evidence="1">Belongs to the CutA family.</text>
</comment>
<dbReference type="Proteomes" id="UP000635726">
    <property type="component" value="Unassembled WGS sequence"/>
</dbReference>
<proteinExistence type="inferred from homology"/>
<dbReference type="PANTHER" id="PTHR23419">
    <property type="entry name" value="DIVALENT CATION TOLERANCE CUTA-RELATED"/>
    <property type="match status" value="1"/>
</dbReference>
<dbReference type="GO" id="GO:0005507">
    <property type="term" value="F:copper ion binding"/>
    <property type="evidence" value="ECO:0007669"/>
    <property type="project" value="TreeGrafter"/>
</dbReference>
<dbReference type="SUPFAM" id="SSF54913">
    <property type="entry name" value="GlnB-like"/>
    <property type="match status" value="1"/>
</dbReference>
<reference evidence="2" key="1">
    <citation type="journal article" date="2014" name="Int. J. Syst. Evol. Microbiol.">
        <title>Complete genome sequence of Corynebacterium casei LMG S-19264T (=DSM 44701T), isolated from a smear-ripened cheese.</title>
        <authorList>
            <consortium name="US DOE Joint Genome Institute (JGI-PGF)"/>
            <person name="Walter F."/>
            <person name="Albersmeier A."/>
            <person name="Kalinowski J."/>
            <person name="Ruckert C."/>
        </authorList>
    </citation>
    <scope>NUCLEOTIDE SEQUENCE</scope>
    <source>
        <strain evidence="2">JCM 14371</strain>
    </source>
</reference>
<organism evidence="2 3">
    <name type="scientific">Deinococcus aquiradiocola</name>
    <dbReference type="NCBI Taxonomy" id="393059"/>
    <lineage>
        <taxon>Bacteria</taxon>
        <taxon>Thermotogati</taxon>
        <taxon>Deinococcota</taxon>
        <taxon>Deinococci</taxon>
        <taxon>Deinococcales</taxon>
        <taxon>Deinococcaceae</taxon>
        <taxon>Deinococcus</taxon>
    </lineage>
</organism>
<evidence type="ECO:0000313" key="2">
    <source>
        <dbReference type="EMBL" id="GGJ89778.1"/>
    </source>
</evidence>
<comment type="caution">
    <text evidence="2">The sequence shown here is derived from an EMBL/GenBank/DDBJ whole genome shotgun (WGS) entry which is preliminary data.</text>
</comment>
<dbReference type="GO" id="GO:0010038">
    <property type="term" value="P:response to metal ion"/>
    <property type="evidence" value="ECO:0007669"/>
    <property type="project" value="InterPro"/>
</dbReference>
<dbReference type="InterPro" id="IPR011322">
    <property type="entry name" value="N-reg_PII-like_a/b"/>
</dbReference>
<dbReference type="AlphaFoldDB" id="A0A917UW54"/>